<name>A0AA40DL65_9PEZI</name>
<dbReference type="InterPro" id="IPR036770">
    <property type="entry name" value="Ankyrin_rpt-contain_sf"/>
</dbReference>
<dbReference type="AlphaFoldDB" id="A0AA40DL65"/>
<accession>A0AA40DL65</accession>
<dbReference type="EMBL" id="JAUKUA010000006">
    <property type="protein sequence ID" value="KAK0707734.1"/>
    <property type="molecule type" value="Genomic_DNA"/>
</dbReference>
<gene>
    <name evidence="1" type="ORF">B0H67DRAFT_321506</name>
</gene>
<comment type="caution">
    <text evidence="1">The sequence shown here is derived from an EMBL/GenBank/DDBJ whole genome shotgun (WGS) entry which is preliminary data.</text>
</comment>
<protein>
    <recommendedName>
        <fullName evidence="3">Ankyrin repeat protein</fullName>
    </recommendedName>
</protein>
<keyword evidence="2" id="KW-1185">Reference proteome</keyword>
<dbReference type="Gene3D" id="1.25.40.20">
    <property type="entry name" value="Ankyrin repeat-containing domain"/>
    <property type="match status" value="1"/>
</dbReference>
<dbReference type="Proteomes" id="UP001172102">
    <property type="component" value="Unassembled WGS sequence"/>
</dbReference>
<dbReference type="SUPFAM" id="SSF48403">
    <property type="entry name" value="Ankyrin repeat"/>
    <property type="match status" value="1"/>
</dbReference>
<evidence type="ECO:0000313" key="1">
    <source>
        <dbReference type="EMBL" id="KAK0707734.1"/>
    </source>
</evidence>
<sequence>MQRREEGRHDVRDFVVKNRDLEIFWWPVKEEGMLAVMKLVLSLGGNVTHQDASGKTALHLTAKFGVLEVVDLFVTVWCLAELIRYSGRDRCLRIFSHYVAERLVMTAEGYYDRALRALTEGT</sequence>
<evidence type="ECO:0000313" key="2">
    <source>
        <dbReference type="Proteomes" id="UP001172102"/>
    </source>
</evidence>
<organism evidence="1 2">
    <name type="scientific">Lasiosphaeris hirsuta</name>
    <dbReference type="NCBI Taxonomy" id="260670"/>
    <lineage>
        <taxon>Eukaryota</taxon>
        <taxon>Fungi</taxon>
        <taxon>Dikarya</taxon>
        <taxon>Ascomycota</taxon>
        <taxon>Pezizomycotina</taxon>
        <taxon>Sordariomycetes</taxon>
        <taxon>Sordariomycetidae</taxon>
        <taxon>Sordariales</taxon>
        <taxon>Lasiosphaeriaceae</taxon>
        <taxon>Lasiosphaeris</taxon>
    </lineage>
</organism>
<evidence type="ECO:0008006" key="3">
    <source>
        <dbReference type="Google" id="ProtNLM"/>
    </source>
</evidence>
<reference evidence="1" key="1">
    <citation type="submission" date="2023-06" db="EMBL/GenBank/DDBJ databases">
        <title>Genome-scale phylogeny and comparative genomics of the fungal order Sordariales.</title>
        <authorList>
            <consortium name="Lawrence Berkeley National Laboratory"/>
            <person name="Hensen N."/>
            <person name="Bonometti L."/>
            <person name="Westerberg I."/>
            <person name="Brannstrom I.O."/>
            <person name="Guillou S."/>
            <person name="Cros-Aarteil S."/>
            <person name="Calhoun S."/>
            <person name="Haridas S."/>
            <person name="Kuo A."/>
            <person name="Mondo S."/>
            <person name="Pangilinan J."/>
            <person name="Riley R."/>
            <person name="Labutti K."/>
            <person name="Andreopoulos B."/>
            <person name="Lipzen A."/>
            <person name="Chen C."/>
            <person name="Yanf M."/>
            <person name="Daum C."/>
            <person name="Ng V."/>
            <person name="Clum A."/>
            <person name="Steindorff A."/>
            <person name="Ohm R."/>
            <person name="Martin F."/>
            <person name="Silar P."/>
            <person name="Natvig D."/>
            <person name="Lalanne C."/>
            <person name="Gautier V."/>
            <person name="Ament-Velasquez S.L."/>
            <person name="Kruys A."/>
            <person name="Hutchinson M.I."/>
            <person name="Powell A.J."/>
            <person name="Barry K."/>
            <person name="Miller A.N."/>
            <person name="Grigoriev I.V."/>
            <person name="Debuchy R."/>
            <person name="Gladieux P."/>
            <person name="Thoren M.H."/>
            <person name="Johannesson H."/>
        </authorList>
    </citation>
    <scope>NUCLEOTIDE SEQUENCE</scope>
    <source>
        <strain evidence="1">SMH4607-1</strain>
    </source>
</reference>
<proteinExistence type="predicted"/>